<evidence type="ECO:0000313" key="7">
    <source>
        <dbReference type="EMBL" id="KAK4875062.1"/>
    </source>
</evidence>
<dbReference type="InterPro" id="IPR026854">
    <property type="entry name" value="VPS13_N"/>
</dbReference>
<dbReference type="InterPro" id="IPR039782">
    <property type="entry name" value="VPS13B"/>
</dbReference>
<dbReference type="PANTHER" id="PTHR12517:SF0">
    <property type="entry name" value="INTERMEMBRANE LIPID TRANSFER PROTEIN VPS13B"/>
    <property type="match status" value="1"/>
</dbReference>
<keyword evidence="8" id="KW-1185">Reference proteome</keyword>
<dbReference type="Proteomes" id="UP001353858">
    <property type="component" value="Unassembled WGS sequence"/>
</dbReference>
<dbReference type="GO" id="GO:0006869">
    <property type="term" value="P:lipid transport"/>
    <property type="evidence" value="ECO:0007669"/>
    <property type="project" value="UniProtKB-KW"/>
</dbReference>
<dbReference type="EMBL" id="JARPUR010000005">
    <property type="protein sequence ID" value="KAK4875062.1"/>
    <property type="molecule type" value="Genomic_DNA"/>
</dbReference>
<sequence length="3884" mass="437755">MFKLENYITPLLLSYVDKYIKNFRPEDSQVSLWGGDASFHNLDLRLEVLEEELHLPFSFVSGHIHELLIHVPWTKLASEPITITINTIECILKVRTSEENNDEAAQKREQIKKSISKREEVETPPGYVQSLINKIVSNIKIFCNNLILKYVEEDIVVSMNVKLLTFESANEKWEPSYTDVSSGHVILRKLITVSDLTICIDKRNAAGKIDVYQEPVLYRCSLVVHIFRNYHTATIKRQSVTRVDVYCNSMEFSMTEQQVPMLMRIIVLMYALQQKQLSPQVCADTKSTTLTLESSDALENSESWAGWAWSFVPSIFPVSWDEEWNQDQEESSTGHTLHTGFYVDYASLTFKVSEPTERSGYYSQRKIKYLPLLTMRLQGIVVESIAHGLKWFNCKVGISQIVLLPVSQCCCGHVEMYDGSTPSEYLKAGLLSMAHKMDSLFDPQAVENKGLNRAYSMSWDYHMITVTESSLLECTPGLAIDYLYHVDTPEEMTNESLSELGTDLEYSNLNEKSLLRVVLGPLRLRLCSGFFHRIGSLRVAAAAYDYQSYRTPKPEPAFSELPPPCAEDYDALLENIPTRGVQITVLAPIIELQVMDHPIFEPSKRNLYCKRRKQSTSASLPVINQYYQGLPKITIESQCVDAKIQNPMYTRRLVHTVCQLPDSPQHMFDACYSQKSVKIIGLCSRLVTSVKKQTTIVSRCNASYTSKSIIKPQYWLNCDIPHEEITIESENVTLTTTKAKLMLVMYILEKLYQLDGQDTMNYLLHTTIIQDASRSIGMTYLELSLDELRFKKVITNSTVTIDSSLGSIKAFIYEPIIETVESDTESSFGNLNVHSTKEIQQVLIVSGPEYARSREEKLVLPLCTVMVQYPLNPNHQPHPSIIKFCLEETRICVDPLLCRWLLYSTREVVKSDYIDPMQRKNYNISEASGSVLETPRRAGTPHESIHSSSDREHLFLGSSNQRLLLESSDFDLQAWLYTFLTEWSSVWNSVIISVDIAQCIVYFPMQSLSSANAQGMDEAVERTLKKLNPPEMIVITLPTVTSSSALQKHNFAKYLTALPVKLPHILWNNKSSLPWSISLTDISCYTLQNGAKLNFLKPFSLNATIGISTKVDDKQSPCKDDSYNAVTNLNDSGEPLGICIHVDMSPIDLSVSEVQICLIASILYGLTEVICNLLPNFSNDYASKSPDVLQTVVGWSSSVSPTVLRESTADSVSEKTPSSSAVPVVTDDNVKLTAWIQWTITRFKVTLLSHNIKKTLIADDSYLYTPNLKLVLDAEDIVSSLDFQSVYLKIKTKIAAVNVQHFKRKLDTKTWVPGKYLGIIMKIREVEATRERQEDVGFATITITRASSQHTHALWGTVPKSKAKEGKAVAGNTLHFNTPSSYITEVVITTQPIDLLLSLSTLRCYYMAMEPLMRTTTTPDEMKSTNYMHFINNQSLPLLYVECRGLRVIIPSNELHNCGAEQNVFMLQISNISLTPSAVNPICRNPCRPDIYQLAAQSRILNIPGSEVEDRQYQLDIKHLLVTSGVWEDFCHILNIRETNLSSLRTMNQNPALEWNKLGKGRLSISSHIGSFWTAFNKFDVSIIIAPAMIYKKNTLICGHSVEINCESDVEISLSLAQIKLILALVSELTTVIQPYLLDDPKRPYVTFPYARFDHTALDMIETDYDVNEVADSGFETSEFQSTFSLKSKEVQDSALKEVKQLLKNREIEKVVFPRPPNTIPPSYHNVPIDVLITGGKVMVSLYEVNGHLSRKSAVKMKDGKYKSQLVDLDKGYEASEEGSIDEKPTLKENRFSPLLFVSLSQPNAFVSRYYLGRKVHLSCFDVGVKISDSEYTYSPTIPVESDYAISILETLSGMPDPGTGIRPAFFMLKWSRGLGQPATVDVEFARPTRILCSTQRWGYLFAVKDKILGMYKSFDESNKPWDKSSCSEYTLNSQKTPETYTKFRSITDTFFKVSHININFAQIVLVGKTGDGPEVTLGLNKLRNNLTISKRPERLLNVTLLEAVTLGVFEDGVTRSLLNPWTVSVELNLSWESWQSVDSNPLMQVSIESDCIMVDVSPEQINCVKTVIKDLAEFVSNLSYGDGESDSGDISNLFKSAALDKEQFYKDDLRAGAFQFVDSATDNVNELPLPYQVMFWKKRILAMAWRYPQPRTLTKVRVFPAPFKITTTGEQDYQILCHLEYWSECHNCYRPYLQFYLSESDANNLSLPENNLQYVASIWRVVLSLQKDSTQTFNFDGSKFTISPRVLAACMRIDSYFNKNLVPDLSVVFDISTVNISLYSDYDKSGKTMPPALKQYTCDMLFPERICFGTVVFENIKAYLCTWNFNSAAFDVTTSIKSNVLDYSSLTQQSFIDPFALKLEINLATTTSVNFMCRPIKIRFGPSIAHTLTVSAQLWQQSWVANNSHESQELIIATRYVICNNTNVNIKFGQTSTDENILLLPQYCHFYCWRSQKTKQMLRVGLEENDWLWSRAFPIDKEGVETYQMSSNGSVVLIVTVKNLSVTQKQVTFSGQLVVCNMLLEHFELKVVLSGDADKEKEFKRASSHIVPGKSCPPTLLLNNSYQYHLRLRFFGLESAWSGDIPLKENSKCTQPWLVKVPLQERGQFLSIWCRIVTQPLSIGNQILAILWPLFMIRSNLPVNSKVHISTPTLNVNLESTIRGRGECQQLYCPGTIDHSHQLSFQLENGEMPTSNPYVPLNYSLVDQKDFFKRKENEDIGETLSALSKFDSTSWPYFGEDLQGVNWVQDDQPLTYVQVRYENACEYSSALLVELLPWSLLINTLGCPVAIVINEREVCRISHNGIVTPPKLEETFHIAISINGNWNISSPLQVATSEWSSSFYMPKITGTIPLEGDIKTAIICNKHICVVSIASKFENDIRLLKISSSHVLTNNTTHQLHILCFAVPDTEKECKVTKSVEKYLFTLAPNLDNSNLGTSIIQWCLIGTNPDTQSNFALYISISINLEYGWSCPVRVDKDLIRRNVAIQTENQSIPIVITAQNHKGQTFLSLYNDLYPQMLIENRSEAKLFFAQAAKIDPIISECQHFQWTCFVENSRACYYTMPGYGEKFPEISQENNIEQLSISCESPDDCFYWSNPINLNEYRDHLVSIPAYGDVKISITKTIHTLLVVINSTNQVEINAKDIRVRLFMHESETNLNKESTQTVDLVQLPQTSSDHSLQESSNSSNDVPSSSYLSSKVSTLYGFQTLAPLHEVSVTRMSASKQYPSDVNVLNTTSLLTCMVPVNDACELFKVNVLVKEITLTFISDLSNITSEMNELANFTLDNIAVTATQTQSMIIDFSISEIQFDNQLYSRGNYDFPVVLIGQETKPRQELASLNTPILQWIKTAKTDPLLKIEFNVETWKDLNNSHTVSKLRDVRVEIQPVVIFIEDDYIMFLKDYISLFSLTKLVVRPTRKPKINTSLTSLMIEIPSSVQLESLTIARPLTLCALRIEPISLLLSVHWSVKLYIALDQSPLQFGLFERSNLLTTSYRLGNHLAMHYITGAIFGAGWVVGSLELLGTPGGLAREMGIGLRDFINLPYQGFLDGPWAFLQGVTYGSASLMRHVTAGTLQSVTKLASSVARNLDRLTLDEEHLRRTEEQRRHRPQGVAEGFMQGLTGLGISLLGAVGGIAHHPLQSVLEDGASPASFVTGVGLGLMGIIAKPLSGAADLVALTGQGLLQGAGWCLSPAARNQSVMYNIYSNPNSLAKYTWKFLESISQKKLLFVTDATWITGDRQYEAVTLILTTTHLVIINSEKDECHRIVTLTELLPVDNITDPTLLNLRLMPSIPSSKPKDECLVEMDPACRARVADYVRNTVGVLHFPDDTSPDASEMGVSPCPSPTSIVDATKKESLLSFYVNPQNRNYFLTILTLAKHQLQNYSFPIL</sequence>
<name>A0AAN7PT04_9COLE</name>
<reference evidence="8" key="1">
    <citation type="submission" date="2023-01" db="EMBL/GenBank/DDBJ databases">
        <title>Key to firefly adult light organ development and bioluminescence: homeobox transcription factors regulate luciferase expression and transportation to peroxisome.</title>
        <authorList>
            <person name="Fu X."/>
        </authorList>
    </citation>
    <scope>NUCLEOTIDE SEQUENCE [LARGE SCALE GENOMIC DNA]</scope>
</reference>
<protein>
    <recommendedName>
        <fullName evidence="9">Vacuolar protein sorting-associated protein 13B</fullName>
    </recommendedName>
</protein>
<dbReference type="Pfam" id="PF25036">
    <property type="entry name" value="VPS13_VAB"/>
    <property type="match status" value="1"/>
</dbReference>
<comment type="caution">
    <text evidence="7">The sequence shown here is derived from an EMBL/GenBank/DDBJ whole genome shotgun (WGS) entry which is preliminary data.</text>
</comment>
<evidence type="ECO:0000259" key="5">
    <source>
        <dbReference type="Pfam" id="PF12624"/>
    </source>
</evidence>
<evidence type="ECO:0000313" key="8">
    <source>
        <dbReference type="Proteomes" id="UP001353858"/>
    </source>
</evidence>
<feature type="domain" description="Chorein N-terminal" evidence="5">
    <location>
        <begin position="4"/>
        <end position="238"/>
    </location>
</feature>
<evidence type="ECO:0000256" key="2">
    <source>
        <dbReference type="ARBA" id="ARBA00022448"/>
    </source>
</evidence>
<keyword evidence="3" id="KW-0445">Lipid transport</keyword>
<proteinExistence type="inferred from homology"/>
<comment type="similarity">
    <text evidence="1">Belongs to the VPS13 family.</text>
</comment>
<organism evidence="7 8">
    <name type="scientific">Aquatica leii</name>
    <dbReference type="NCBI Taxonomy" id="1421715"/>
    <lineage>
        <taxon>Eukaryota</taxon>
        <taxon>Metazoa</taxon>
        <taxon>Ecdysozoa</taxon>
        <taxon>Arthropoda</taxon>
        <taxon>Hexapoda</taxon>
        <taxon>Insecta</taxon>
        <taxon>Pterygota</taxon>
        <taxon>Neoptera</taxon>
        <taxon>Endopterygota</taxon>
        <taxon>Coleoptera</taxon>
        <taxon>Polyphaga</taxon>
        <taxon>Elateriformia</taxon>
        <taxon>Elateroidea</taxon>
        <taxon>Lampyridae</taxon>
        <taxon>Luciolinae</taxon>
        <taxon>Aquatica</taxon>
    </lineage>
</organism>
<feature type="compositionally biased region" description="Low complexity" evidence="4">
    <location>
        <begin position="3180"/>
        <end position="3190"/>
    </location>
</feature>
<evidence type="ECO:0008006" key="9">
    <source>
        <dbReference type="Google" id="ProtNLM"/>
    </source>
</evidence>
<dbReference type="Pfam" id="PF12624">
    <property type="entry name" value="VPS13_N"/>
    <property type="match status" value="1"/>
</dbReference>
<evidence type="ECO:0000256" key="3">
    <source>
        <dbReference type="ARBA" id="ARBA00023055"/>
    </source>
</evidence>
<evidence type="ECO:0000256" key="4">
    <source>
        <dbReference type="SAM" id="MobiDB-lite"/>
    </source>
</evidence>
<evidence type="ECO:0000256" key="1">
    <source>
        <dbReference type="ARBA" id="ARBA00006545"/>
    </source>
</evidence>
<accession>A0AAN7PT04</accession>
<dbReference type="PANTHER" id="PTHR12517">
    <property type="entry name" value="VACUOLAR PROTEIN SORTING-ASSOCIATED PROTEIN 13B"/>
    <property type="match status" value="1"/>
</dbReference>
<gene>
    <name evidence="7" type="ORF">RN001_011484</name>
</gene>
<feature type="region of interest" description="Disordered" evidence="4">
    <location>
        <begin position="3171"/>
        <end position="3190"/>
    </location>
</feature>
<feature type="domain" description="Vacuolar protein sorting-associated protein 13 VPS13 adaptor binding" evidence="6">
    <location>
        <begin position="2412"/>
        <end position="2488"/>
    </location>
</feature>
<dbReference type="InterPro" id="IPR009543">
    <property type="entry name" value="VPS13_VAB"/>
</dbReference>
<keyword evidence="2" id="KW-0813">Transport</keyword>
<evidence type="ECO:0000259" key="6">
    <source>
        <dbReference type="Pfam" id="PF25036"/>
    </source>
</evidence>